<dbReference type="SUPFAM" id="SSF46785">
    <property type="entry name" value="Winged helix' DNA-binding domain"/>
    <property type="match status" value="1"/>
</dbReference>
<protein>
    <submittedName>
        <fullName evidence="5">GntR family transcriptional regulator</fullName>
    </submittedName>
</protein>
<dbReference type="Gene3D" id="1.20.120.530">
    <property type="entry name" value="GntR ligand-binding domain-like"/>
    <property type="match status" value="1"/>
</dbReference>
<dbReference type="Pfam" id="PF00392">
    <property type="entry name" value="GntR"/>
    <property type="match status" value="1"/>
</dbReference>
<keyword evidence="3" id="KW-0804">Transcription</keyword>
<dbReference type="Pfam" id="PF07729">
    <property type="entry name" value="FCD"/>
    <property type="match status" value="1"/>
</dbReference>
<dbReference type="AlphaFoldDB" id="A0AAU7W8Q7"/>
<organism evidence="5">
    <name type="scientific">Agromyces sp. G08B096</name>
    <dbReference type="NCBI Taxonomy" id="3156399"/>
    <lineage>
        <taxon>Bacteria</taxon>
        <taxon>Bacillati</taxon>
        <taxon>Actinomycetota</taxon>
        <taxon>Actinomycetes</taxon>
        <taxon>Micrococcales</taxon>
        <taxon>Microbacteriaceae</taxon>
        <taxon>Agromyces</taxon>
    </lineage>
</organism>
<dbReference type="InterPro" id="IPR011711">
    <property type="entry name" value="GntR_C"/>
</dbReference>
<dbReference type="PRINTS" id="PR00035">
    <property type="entry name" value="HTHGNTR"/>
</dbReference>
<dbReference type="SMART" id="SM00895">
    <property type="entry name" value="FCD"/>
    <property type="match status" value="1"/>
</dbReference>
<evidence type="ECO:0000313" key="5">
    <source>
        <dbReference type="EMBL" id="XBX81817.1"/>
    </source>
</evidence>
<reference evidence="5" key="1">
    <citation type="submission" date="2024-05" db="EMBL/GenBank/DDBJ databases">
        <authorList>
            <person name="Yu L."/>
        </authorList>
    </citation>
    <scope>NUCLEOTIDE SEQUENCE</scope>
    <source>
        <strain evidence="5">G08B096</strain>
    </source>
</reference>
<dbReference type="InterPro" id="IPR036390">
    <property type="entry name" value="WH_DNA-bd_sf"/>
</dbReference>
<dbReference type="PANTHER" id="PTHR43537:SF45">
    <property type="entry name" value="GNTR FAMILY REGULATORY PROTEIN"/>
    <property type="match status" value="1"/>
</dbReference>
<evidence type="ECO:0000259" key="4">
    <source>
        <dbReference type="PROSITE" id="PS50949"/>
    </source>
</evidence>
<dbReference type="EMBL" id="CP158374">
    <property type="protein sequence ID" value="XBX81817.1"/>
    <property type="molecule type" value="Genomic_DNA"/>
</dbReference>
<dbReference type="SMART" id="SM00345">
    <property type="entry name" value="HTH_GNTR"/>
    <property type="match status" value="1"/>
</dbReference>
<dbReference type="InterPro" id="IPR008920">
    <property type="entry name" value="TF_FadR/GntR_C"/>
</dbReference>
<dbReference type="PRINTS" id="PR00033">
    <property type="entry name" value="HTHASNC"/>
</dbReference>
<dbReference type="PANTHER" id="PTHR43537">
    <property type="entry name" value="TRANSCRIPTIONAL REGULATOR, GNTR FAMILY"/>
    <property type="match status" value="1"/>
</dbReference>
<dbReference type="GO" id="GO:0003700">
    <property type="term" value="F:DNA-binding transcription factor activity"/>
    <property type="evidence" value="ECO:0007669"/>
    <property type="project" value="InterPro"/>
</dbReference>
<dbReference type="PROSITE" id="PS50949">
    <property type="entry name" value="HTH_GNTR"/>
    <property type="match status" value="1"/>
</dbReference>
<dbReference type="InterPro" id="IPR000485">
    <property type="entry name" value="AsnC-type_HTH_dom"/>
</dbReference>
<proteinExistence type="predicted"/>
<accession>A0AAU7W8Q7</accession>
<dbReference type="InterPro" id="IPR000524">
    <property type="entry name" value="Tscrpt_reg_HTH_GntR"/>
</dbReference>
<evidence type="ECO:0000256" key="3">
    <source>
        <dbReference type="ARBA" id="ARBA00023163"/>
    </source>
</evidence>
<dbReference type="Gene3D" id="1.10.10.10">
    <property type="entry name" value="Winged helix-like DNA-binding domain superfamily/Winged helix DNA-binding domain"/>
    <property type="match status" value="1"/>
</dbReference>
<keyword evidence="1" id="KW-0805">Transcription regulation</keyword>
<dbReference type="CDD" id="cd07377">
    <property type="entry name" value="WHTH_GntR"/>
    <property type="match status" value="1"/>
</dbReference>
<keyword evidence="2" id="KW-0238">DNA-binding</keyword>
<gene>
    <name evidence="5" type="ORF">ABIQ69_14525</name>
</gene>
<feature type="domain" description="HTH gntR-type" evidence="4">
    <location>
        <begin position="1"/>
        <end position="64"/>
    </location>
</feature>
<sequence length="211" mass="23028">MATVTDALRDLVIRGAFDDADRVSESAIAERLGVSRTPVREALQRLEAEGLVFAQGRGVRVRRRSPAELREVFEARAALDAAAAARLARLQREGLLAPAHLAELDRLAEETDAATRAGDLALATTRNRRFHEHVAELAGNAVIAQTLARFWDQIEISTRAELHRPARVRAVHDEHLALLRAIRAGDARTAAAVAEHHALDTSTITEPQEAP</sequence>
<dbReference type="GO" id="GO:0043565">
    <property type="term" value="F:sequence-specific DNA binding"/>
    <property type="evidence" value="ECO:0007669"/>
    <property type="project" value="InterPro"/>
</dbReference>
<evidence type="ECO:0000256" key="2">
    <source>
        <dbReference type="ARBA" id="ARBA00023125"/>
    </source>
</evidence>
<evidence type="ECO:0000256" key="1">
    <source>
        <dbReference type="ARBA" id="ARBA00023015"/>
    </source>
</evidence>
<dbReference type="SUPFAM" id="SSF48008">
    <property type="entry name" value="GntR ligand-binding domain-like"/>
    <property type="match status" value="1"/>
</dbReference>
<dbReference type="InterPro" id="IPR036388">
    <property type="entry name" value="WH-like_DNA-bd_sf"/>
</dbReference>
<dbReference type="RefSeq" id="WP_350347840.1">
    <property type="nucleotide sequence ID" value="NZ_CP158374.1"/>
</dbReference>
<name>A0AAU7W8Q7_9MICO</name>